<dbReference type="Proteomes" id="UP000229296">
    <property type="component" value="Segment"/>
</dbReference>
<name>A0A291I9K9_9CAUD</name>
<reference evidence="1 2" key="1">
    <citation type="submission" date="2017-08" db="EMBL/GenBank/DDBJ databases">
        <title>Isolation and Characterization of phages of Lactobacillus pentosus and plantarum.</title>
        <authorList>
            <person name="Qi R."/>
            <person name="Yu M."/>
            <person name="Qiao X."/>
            <person name="Li Y."/>
        </authorList>
    </citation>
    <scope>NUCLEOTIDE SEQUENCE [LARGE SCALE GENOMIC DNA]</scope>
</reference>
<evidence type="ECO:0000313" key="1">
    <source>
        <dbReference type="EMBL" id="ATG86368.1"/>
    </source>
</evidence>
<gene>
    <name evidence="1" type="ORF">LpeD_84</name>
</gene>
<accession>A0A291I9K9</accession>
<sequence>MKIKDCKVGQRLYQFYIQDGYVMRDIVFVIKKNKSKLYFGYAKDSRINKNKSFKVLNQKFPIVYRDFSDISFIEAGRSREYISDDFNFGDKWEAHLDAVSKYHKTLERLLSEAFYRDNEEELGKLVYEFSKVKSGTKNKDWWK</sequence>
<organism evidence="1 2">
    <name type="scientific">Lactobacillus phage LpeD</name>
    <dbReference type="NCBI Taxonomy" id="2041210"/>
    <lineage>
        <taxon>Viruses</taxon>
        <taxon>Duplodnaviria</taxon>
        <taxon>Heunggongvirae</taxon>
        <taxon>Uroviricota</taxon>
        <taxon>Caudoviricetes</taxon>
        <taxon>Herelleviridae</taxon>
        <taxon>Elpedvirus</taxon>
        <taxon>Elpedvirus LpeD</taxon>
    </lineage>
</organism>
<protein>
    <submittedName>
        <fullName evidence="1">Uncharacterized protein</fullName>
    </submittedName>
</protein>
<dbReference type="EMBL" id="MF787246">
    <property type="protein sequence ID" value="ATG86368.1"/>
    <property type="molecule type" value="Genomic_DNA"/>
</dbReference>
<evidence type="ECO:0000313" key="2">
    <source>
        <dbReference type="Proteomes" id="UP000229296"/>
    </source>
</evidence>
<keyword evidence="2" id="KW-1185">Reference proteome</keyword>
<proteinExistence type="predicted"/>